<dbReference type="InterPro" id="IPR052064">
    <property type="entry name" value="Mito_IMP1_subunit"/>
</dbReference>
<feature type="domain" description="Peptidase S26" evidence="8">
    <location>
        <begin position="45"/>
        <end position="125"/>
    </location>
</feature>
<feature type="active site" evidence="7">
    <location>
        <position position="66"/>
    </location>
</feature>
<keyword evidence="3" id="KW-0378">Hydrolase</keyword>
<dbReference type="GO" id="GO:0006465">
    <property type="term" value="P:signal peptide processing"/>
    <property type="evidence" value="ECO:0007669"/>
    <property type="project" value="InterPro"/>
</dbReference>
<comment type="caution">
    <text evidence="9">The sequence shown here is derived from an EMBL/GenBank/DDBJ whole genome shotgun (WGS) entry which is preliminary data.</text>
</comment>
<sequence length="190" mass="21401">MIRKATSFVFRYARREGAELRHQPLKVLKEKGKGFGIFCLHVVNVGCAVHLCTQYVGRISFMEGPSMFPTLADKGEIVVEDRLTPRLFPDRIERGDLVILKSPIMPERIICKRVLGLPGDIICVDPTGEKAPSTEHIVIPKGHLWISGDNAPYSRDSRLYGPVSMSLIQSKLIMRIWPPTIFSNPLTYLD</sequence>
<evidence type="ECO:0000256" key="5">
    <source>
        <dbReference type="ARBA" id="ARBA00023136"/>
    </source>
</evidence>
<evidence type="ECO:0000313" key="9">
    <source>
        <dbReference type="EMBL" id="KAF9454885.1"/>
    </source>
</evidence>
<comment type="similarity">
    <text evidence="6">Belongs to the peptidase S26 family. IMP1 subfamily.</text>
</comment>
<dbReference type="PROSITE" id="PS00760">
    <property type="entry name" value="SPASE_I_2"/>
    <property type="match status" value="1"/>
</dbReference>
<keyword evidence="2" id="KW-0999">Mitochondrion inner membrane</keyword>
<dbReference type="InterPro" id="IPR019757">
    <property type="entry name" value="Pept_S26A_signal_pept_1_Lys-AS"/>
</dbReference>
<dbReference type="Pfam" id="PF10502">
    <property type="entry name" value="Peptidase_S26"/>
    <property type="match status" value="2"/>
</dbReference>
<proteinExistence type="inferred from homology"/>
<dbReference type="SUPFAM" id="SSF51306">
    <property type="entry name" value="LexA/Signal peptidase"/>
    <property type="match status" value="1"/>
</dbReference>
<dbReference type="Proteomes" id="UP000807342">
    <property type="component" value="Unassembled WGS sequence"/>
</dbReference>
<dbReference type="InterPro" id="IPR036286">
    <property type="entry name" value="LexA/Signal_pep-like_sf"/>
</dbReference>
<name>A0A9P6CAD3_9AGAR</name>
<comment type="subcellular location">
    <subcellularLocation>
        <location evidence="1">Mitochondrion inner membrane</location>
    </subcellularLocation>
</comment>
<feature type="domain" description="Peptidase S26" evidence="8">
    <location>
        <begin position="134"/>
        <end position="177"/>
    </location>
</feature>
<dbReference type="PANTHER" id="PTHR12383">
    <property type="entry name" value="PROTEASE FAMILY S26 MITOCHONDRIAL INNER MEMBRANE PROTEASE-RELATED"/>
    <property type="match status" value="1"/>
</dbReference>
<dbReference type="CDD" id="cd06530">
    <property type="entry name" value="S26_SPase_I"/>
    <property type="match status" value="1"/>
</dbReference>
<dbReference type="GO" id="GO:0004252">
    <property type="term" value="F:serine-type endopeptidase activity"/>
    <property type="evidence" value="ECO:0007669"/>
    <property type="project" value="InterPro"/>
</dbReference>
<evidence type="ECO:0000256" key="3">
    <source>
        <dbReference type="ARBA" id="ARBA00022801"/>
    </source>
</evidence>
<dbReference type="GO" id="GO:0006627">
    <property type="term" value="P:protein processing involved in protein targeting to mitochondrion"/>
    <property type="evidence" value="ECO:0007669"/>
    <property type="project" value="TreeGrafter"/>
</dbReference>
<dbReference type="AlphaFoldDB" id="A0A9P6CAD3"/>
<dbReference type="InterPro" id="IPR019533">
    <property type="entry name" value="Peptidase_S26"/>
</dbReference>
<dbReference type="GO" id="GO:0042720">
    <property type="term" value="C:mitochondrial inner membrane peptidase complex"/>
    <property type="evidence" value="ECO:0007669"/>
    <property type="project" value="TreeGrafter"/>
</dbReference>
<dbReference type="PRINTS" id="PR00727">
    <property type="entry name" value="LEADERPTASE"/>
</dbReference>
<evidence type="ECO:0000256" key="1">
    <source>
        <dbReference type="ARBA" id="ARBA00004273"/>
    </source>
</evidence>
<organism evidence="9 10">
    <name type="scientific">Macrolepiota fuliginosa MF-IS2</name>
    <dbReference type="NCBI Taxonomy" id="1400762"/>
    <lineage>
        <taxon>Eukaryota</taxon>
        <taxon>Fungi</taxon>
        <taxon>Dikarya</taxon>
        <taxon>Basidiomycota</taxon>
        <taxon>Agaricomycotina</taxon>
        <taxon>Agaricomycetes</taxon>
        <taxon>Agaricomycetidae</taxon>
        <taxon>Agaricales</taxon>
        <taxon>Agaricineae</taxon>
        <taxon>Agaricaceae</taxon>
        <taxon>Macrolepiota</taxon>
    </lineage>
</organism>
<dbReference type="Gene3D" id="2.10.109.10">
    <property type="entry name" value="Umud Fragment, subunit A"/>
    <property type="match status" value="1"/>
</dbReference>
<evidence type="ECO:0000313" key="10">
    <source>
        <dbReference type="Proteomes" id="UP000807342"/>
    </source>
</evidence>
<gene>
    <name evidence="9" type="ORF">P691DRAFT_799889</name>
</gene>
<dbReference type="PROSITE" id="PS00761">
    <property type="entry name" value="SPASE_I_3"/>
    <property type="match status" value="1"/>
</dbReference>
<accession>A0A9P6CAD3</accession>
<evidence type="ECO:0000256" key="4">
    <source>
        <dbReference type="ARBA" id="ARBA00023128"/>
    </source>
</evidence>
<protein>
    <submittedName>
        <fullName evidence="9">LexA/Signal peptidase</fullName>
    </submittedName>
</protein>
<evidence type="ECO:0000259" key="8">
    <source>
        <dbReference type="Pfam" id="PF10502"/>
    </source>
</evidence>
<evidence type="ECO:0000256" key="7">
    <source>
        <dbReference type="PIRSR" id="PIRSR600223-1"/>
    </source>
</evidence>
<dbReference type="PANTHER" id="PTHR12383:SF16">
    <property type="entry name" value="MITOCHONDRIAL INNER MEMBRANE PROTEASE SUBUNIT 1"/>
    <property type="match status" value="1"/>
</dbReference>
<feature type="active site" evidence="7">
    <location>
        <position position="112"/>
    </location>
</feature>
<keyword evidence="10" id="KW-1185">Reference proteome</keyword>
<dbReference type="OrthoDB" id="308440at2759"/>
<dbReference type="EMBL" id="MU151051">
    <property type="protein sequence ID" value="KAF9454885.1"/>
    <property type="molecule type" value="Genomic_DNA"/>
</dbReference>
<keyword evidence="4" id="KW-0496">Mitochondrion</keyword>
<evidence type="ECO:0000256" key="2">
    <source>
        <dbReference type="ARBA" id="ARBA00022792"/>
    </source>
</evidence>
<keyword evidence="5" id="KW-0472">Membrane</keyword>
<evidence type="ECO:0000256" key="6">
    <source>
        <dbReference type="ARBA" id="ARBA00038445"/>
    </source>
</evidence>
<dbReference type="InterPro" id="IPR019758">
    <property type="entry name" value="Pept_S26A_signal_pept_1_CS"/>
</dbReference>
<dbReference type="InterPro" id="IPR000223">
    <property type="entry name" value="Pept_S26A_signal_pept_1"/>
</dbReference>
<reference evidence="9" key="1">
    <citation type="submission" date="2020-11" db="EMBL/GenBank/DDBJ databases">
        <authorList>
            <consortium name="DOE Joint Genome Institute"/>
            <person name="Ahrendt S."/>
            <person name="Riley R."/>
            <person name="Andreopoulos W."/>
            <person name="Labutti K."/>
            <person name="Pangilinan J."/>
            <person name="Ruiz-Duenas F.J."/>
            <person name="Barrasa J.M."/>
            <person name="Sanchez-Garcia M."/>
            <person name="Camarero S."/>
            <person name="Miyauchi S."/>
            <person name="Serrano A."/>
            <person name="Linde D."/>
            <person name="Babiker R."/>
            <person name="Drula E."/>
            <person name="Ayuso-Fernandez I."/>
            <person name="Pacheco R."/>
            <person name="Padilla G."/>
            <person name="Ferreira P."/>
            <person name="Barriuso J."/>
            <person name="Kellner H."/>
            <person name="Castanera R."/>
            <person name="Alfaro M."/>
            <person name="Ramirez L."/>
            <person name="Pisabarro A.G."/>
            <person name="Kuo A."/>
            <person name="Tritt A."/>
            <person name="Lipzen A."/>
            <person name="He G."/>
            <person name="Yan M."/>
            <person name="Ng V."/>
            <person name="Cullen D."/>
            <person name="Martin F."/>
            <person name="Rosso M.-N."/>
            <person name="Henrissat B."/>
            <person name="Hibbett D."/>
            <person name="Martinez A.T."/>
            <person name="Grigoriev I.V."/>
        </authorList>
    </citation>
    <scope>NUCLEOTIDE SEQUENCE</scope>
    <source>
        <strain evidence="9">MF-IS2</strain>
    </source>
</reference>